<feature type="chain" id="PRO_5040495077" description="Thioredoxin domain-containing protein" evidence="10">
    <location>
        <begin position="26"/>
        <end position="321"/>
    </location>
</feature>
<dbReference type="GO" id="GO:0005789">
    <property type="term" value="C:endoplasmic reticulum membrane"/>
    <property type="evidence" value="ECO:0007669"/>
    <property type="project" value="UniProtKB-SubCell"/>
</dbReference>
<evidence type="ECO:0000256" key="3">
    <source>
        <dbReference type="ARBA" id="ARBA00022729"/>
    </source>
</evidence>
<evidence type="ECO:0000256" key="9">
    <source>
        <dbReference type="SAM" id="MobiDB-lite"/>
    </source>
</evidence>
<feature type="region of interest" description="Disordered" evidence="9">
    <location>
        <begin position="295"/>
        <end position="321"/>
    </location>
</feature>
<dbReference type="InterPro" id="IPR013766">
    <property type="entry name" value="Thioredoxin_domain"/>
</dbReference>
<keyword evidence="13" id="KW-1185">Reference proteome</keyword>
<gene>
    <name evidence="12" type="ORF">BGW38_000189</name>
</gene>
<dbReference type="GO" id="GO:0015036">
    <property type="term" value="F:disulfide oxidoreductase activity"/>
    <property type="evidence" value="ECO:0007669"/>
    <property type="project" value="TreeGrafter"/>
</dbReference>
<accession>A0A9P6FV76</accession>
<keyword evidence="3 10" id="KW-0732">Signal</keyword>
<dbReference type="InterPro" id="IPR052454">
    <property type="entry name" value="TMX_domain-containing"/>
</dbReference>
<comment type="caution">
    <text evidence="12">The sequence shown here is derived from an EMBL/GenBank/DDBJ whole genome shotgun (WGS) entry which is preliminary data.</text>
</comment>
<keyword evidence="8" id="KW-0676">Redox-active center</keyword>
<feature type="domain" description="Thioredoxin" evidence="11">
    <location>
        <begin position="88"/>
        <end position="211"/>
    </location>
</feature>
<keyword evidence="2" id="KW-0813">Transport</keyword>
<proteinExistence type="predicted"/>
<evidence type="ECO:0000256" key="5">
    <source>
        <dbReference type="ARBA" id="ARBA00022982"/>
    </source>
</evidence>
<dbReference type="Gene3D" id="3.40.30.10">
    <property type="entry name" value="Glutaredoxin"/>
    <property type="match status" value="1"/>
</dbReference>
<dbReference type="SUPFAM" id="SSF52833">
    <property type="entry name" value="Thioredoxin-like"/>
    <property type="match status" value="1"/>
</dbReference>
<evidence type="ECO:0000256" key="6">
    <source>
        <dbReference type="ARBA" id="ARBA00022989"/>
    </source>
</evidence>
<feature type="signal peptide" evidence="10">
    <location>
        <begin position="1"/>
        <end position="25"/>
    </location>
</feature>
<evidence type="ECO:0000256" key="8">
    <source>
        <dbReference type="ARBA" id="ARBA00023284"/>
    </source>
</evidence>
<evidence type="ECO:0000313" key="13">
    <source>
        <dbReference type="Proteomes" id="UP000780801"/>
    </source>
</evidence>
<protein>
    <recommendedName>
        <fullName evidence="11">Thioredoxin domain-containing protein</fullName>
    </recommendedName>
</protein>
<dbReference type="EMBL" id="JAABOA010001045">
    <property type="protein sequence ID" value="KAF9582453.1"/>
    <property type="molecule type" value="Genomic_DNA"/>
</dbReference>
<evidence type="ECO:0000256" key="1">
    <source>
        <dbReference type="ARBA" id="ARBA00004389"/>
    </source>
</evidence>
<keyword evidence="6" id="KW-1133">Transmembrane helix</keyword>
<evidence type="ECO:0000256" key="7">
    <source>
        <dbReference type="ARBA" id="ARBA00023157"/>
    </source>
</evidence>
<feature type="compositionally biased region" description="Low complexity" evidence="9">
    <location>
        <begin position="295"/>
        <end position="311"/>
    </location>
</feature>
<dbReference type="AlphaFoldDB" id="A0A9P6FV76"/>
<keyword evidence="7" id="KW-1015">Disulfide bond</keyword>
<feature type="compositionally biased region" description="Basic residues" evidence="9">
    <location>
        <begin position="312"/>
        <end position="321"/>
    </location>
</feature>
<dbReference type="OrthoDB" id="2502001at2759"/>
<keyword evidence="6" id="KW-0812">Transmembrane</keyword>
<dbReference type="PROSITE" id="PS51352">
    <property type="entry name" value="THIOREDOXIN_2"/>
    <property type="match status" value="1"/>
</dbReference>
<name>A0A9P6FV76_9FUNG</name>
<evidence type="ECO:0000256" key="2">
    <source>
        <dbReference type="ARBA" id="ARBA00022448"/>
    </source>
</evidence>
<dbReference type="PANTHER" id="PTHR46107:SF3">
    <property type="entry name" value="THIOREDOXIN DOMAIN-CONTAINING PROTEIN"/>
    <property type="match status" value="1"/>
</dbReference>
<organism evidence="12 13">
    <name type="scientific">Lunasporangiospora selenospora</name>
    <dbReference type="NCBI Taxonomy" id="979761"/>
    <lineage>
        <taxon>Eukaryota</taxon>
        <taxon>Fungi</taxon>
        <taxon>Fungi incertae sedis</taxon>
        <taxon>Mucoromycota</taxon>
        <taxon>Mortierellomycotina</taxon>
        <taxon>Mortierellomycetes</taxon>
        <taxon>Mortierellales</taxon>
        <taxon>Mortierellaceae</taxon>
        <taxon>Lunasporangiospora</taxon>
    </lineage>
</organism>
<evidence type="ECO:0000313" key="12">
    <source>
        <dbReference type="EMBL" id="KAF9582453.1"/>
    </source>
</evidence>
<feature type="region of interest" description="Disordered" evidence="9">
    <location>
        <begin position="30"/>
        <end position="68"/>
    </location>
</feature>
<keyword evidence="5" id="KW-0249">Electron transport</keyword>
<evidence type="ECO:0000256" key="10">
    <source>
        <dbReference type="SAM" id="SignalP"/>
    </source>
</evidence>
<keyword evidence="4" id="KW-0256">Endoplasmic reticulum</keyword>
<dbReference type="PANTHER" id="PTHR46107">
    <property type="entry name" value="DUMPY: SHORTER THAN WILD-TYPE"/>
    <property type="match status" value="1"/>
</dbReference>
<dbReference type="InterPro" id="IPR036249">
    <property type="entry name" value="Thioredoxin-like_sf"/>
</dbReference>
<evidence type="ECO:0000259" key="11">
    <source>
        <dbReference type="PROSITE" id="PS51352"/>
    </source>
</evidence>
<evidence type="ECO:0000256" key="4">
    <source>
        <dbReference type="ARBA" id="ARBA00022824"/>
    </source>
</evidence>
<comment type="subcellular location">
    <subcellularLocation>
        <location evidence="1">Endoplasmic reticulum membrane</location>
        <topology evidence="1">Single-pass membrane protein</topology>
    </subcellularLocation>
</comment>
<reference evidence="12" key="1">
    <citation type="journal article" date="2020" name="Fungal Divers.">
        <title>Resolving the Mortierellaceae phylogeny through synthesis of multi-gene phylogenetics and phylogenomics.</title>
        <authorList>
            <person name="Vandepol N."/>
            <person name="Liber J."/>
            <person name="Desiro A."/>
            <person name="Na H."/>
            <person name="Kennedy M."/>
            <person name="Barry K."/>
            <person name="Grigoriev I.V."/>
            <person name="Miller A.N."/>
            <person name="O'Donnell K."/>
            <person name="Stajich J.E."/>
            <person name="Bonito G."/>
        </authorList>
    </citation>
    <scope>NUCLEOTIDE SEQUENCE</scope>
    <source>
        <strain evidence="12">KOD1015</strain>
    </source>
</reference>
<dbReference type="Proteomes" id="UP000780801">
    <property type="component" value="Unassembled WGS sequence"/>
</dbReference>
<keyword evidence="6" id="KW-0472">Membrane</keyword>
<sequence>MKFLNKYSLIAIVGALALCAAPALAQYGPDEDPLGPGPQHVQAKAEADAKAQEAAGTPPPAVEDESNSYLRPEYRGLSGLYKTVKAMLIGGEEFPPLVLDDTQEFVQNVTDANFRESIFNDEWIVTFCSFQSPACIDYYPTLMEAAEKLKDQSNAKFGAVWVEENSRLSARFFVPARLPYVIHAKDGEFRQIPYIRNDTQFLVNFIEEEEYQYYPIMGGLMGPYSTIASWFEKYADGMEWVGQYTSWMPRWMVLIIAGSMSGAVFSFFSGGSNYSSDPSKYAHLNADGTLKATTTKETVAATTSSSKTTKTTSKKRSTKKA</sequence>